<feature type="region of interest" description="Disordered" evidence="1">
    <location>
        <begin position="20"/>
        <end position="59"/>
    </location>
</feature>
<evidence type="ECO:0000313" key="3">
    <source>
        <dbReference type="Proteomes" id="UP000184267"/>
    </source>
</evidence>
<sequence length="79" mass="8363">MDESAALLVLSQIEEASSSRTTRAAVVKRARKRPSPLSALSSAKDATPDTSDQLTPVATPASPSAKFVRAFGVFFRGKQ</sequence>
<organism evidence="2 3">
    <name type="scientific">Trametes pubescens</name>
    <name type="common">White-rot fungus</name>
    <dbReference type="NCBI Taxonomy" id="154538"/>
    <lineage>
        <taxon>Eukaryota</taxon>
        <taxon>Fungi</taxon>
        <taxon>Dikarya</taxon>
        <taxon>Basidiomycota</taxon>
        <taxon>Agaricomycotina</taxon>
        <taxon>Agaricomycetes</taxon>
        <taxon>Polyporales</taxon>
        <taxon>Polyporaceae</taxon>
        <taxon>Trametes</taxon>
    </lineage>
</organism>
<dbReference type="EMBL" id="MNAD01001131">
    <property type="protein sequence ID" value="OJT07721.1"/>
    <property type="molecule type" value="Genomic_DNA"/>
</dbReference>
<reference evidence="2 3" key="1">
    <citation type="submission" date="2016-10" db="EMBL/GenBank/DDBJ databases">
        <title>Genome sequence of the basidiomycete white-rot fungus Trametes pubescens.</title>
        <authorList>
            <person name="Makela M.R."/>
            <person name="Granchi Z."/>
            <person name="Peng M."/>
            <person name="De Vries R.P."/>
            <person name="Grigoriev I."/>
            <person name="Riley R."/>
            <person name="Hilden K."/>
        </authorList>
    </citation>
    <scope>NUCLEOTIDE SEQUENCE [LARGE SCALE GENOMIC DNA]</scope>
    <source>
        <strain evidence="2 3">FBCC735</strain>
    </source>
</reference>
<name>A0A1M2VJD5_TRAPU</name>
<evidence type="ECO:0000256" key="1">
    <source>
        <dbReference type="SAM" id="MobiDB-lite"/>
    </source>
</evidence>
<evidence type="ECO:0000313" key="2">
    <source>
        <dbReference type="EMBL" id="OJT07721.1"/>
    </source>
</evidence>
<comment type="caution">
    <text evidence="2">The sequence shown here is derived from an EMBL/GenBank/DDBJ whole genome shotgun (WGS) entry which is preliminary data.</text>
</comment>
<protein>
    <submittedName>
        <fullName evidence="2">Uncharacterized protein</fullName>
    </submittedName>
</protein>
<proteinExistence type="predicted"/>
<accession>A0A1M2VJD5</accession>
<dbReference type="AlphaFoldDB" id="A0A1M2VJD5"/>
<keyword evidence="3" id="KW-1185">Reference proteome</keyword>
<gene>
    <name evidence="2" type="ORF">TRAPUB_1390</name>
</gene>
<dbReference type="Proteomes" id="UP000184267">
    <property type="component" value="Unassembled WGS sequence"/>
</dbReference>